<proteinExistence type="inferred from homology"/>
<accession>A0AAJ0CC67</accession>
<reference evidence="4" key="1">
    <citation type="submission" date="2023-06" db="EMBL/GenBank/DDBJ databases">
        <title>Conoideocrella luteorostrata (Hypocreales: Clavicipitaceae), a potential biocontrol fungus for elongate hemlock scale in United States Christmas tree production areas.</title>
        <authorList>
            <person name="Barrett H."/>
            <person name="Lovett B."/>
            <person name="Macias A.M."/>
            <person name="Stajich J.E."/>
            <person name="Kasson M.T."/>
        </authorList>
    </citation>
    <scope>NUCLEOTIDE SEQUENCE</scope>
    <source>
        <strain evidence="4">ARSEF 14590</strain>
    </source>
</reference>
<dbReference type="SUPFAM" id="SSF51735">
    <property type="entry name" value="NAD(P)-binding Rossmann-fold domains"/>
    <property type="match status" value="1"/>
</dbReference>
<dbReference type="InterPro" id="IPR020904">
    <property type="entry name" value="Sc_DH/Rdtase_CS"/>
</dbReference>
<dbReference type="InterPro" id="IPR036291">
    <property type="entry name" value="NAD(P)-bd_dom_sf"/>
</dbReference>
<dbReference type="Gene3D" id="3.40.50.720">
    <property type="entry name" value="NAD(P)-binding Rossmann-like Domain"/>
    <property type="match status" value="1"/>
</dbReference>
<dbReference type="GO" id="GO:0016616">
    <property type="term" value="F:oxidoreductase activity, acting on the CH-OH group of donors, NAD or NADP as acceptor"/>
    <property type="evidence" value="ECO:0007669"/>
    <property type="project" value="UniProtKB-ARBA"/>
</dbReference>
<comment type="caution">
    <text evidence="4">The sequence shown here is derived from an EMBL/GenBank/DDBJ whole genome shotgun (WGS) entry which is preliminary data.</text>
</comment>
<keyword evidence="2" id="KW-0521">NADP</keyword>
<dbReference type="GO" id="GO:0050664">
    <property type="term" value="F:oxidoreductase activity, acting on NAD(P)H, oxygen as acceptor"/>
    <property type="evidence" value="ECO:0007669"/>
    <property type="project" value="TreeGrafter"/>
</dbReference>
<dbReference type="FunFam" id="3.40.50.720:FF:000084">
    <property type="entry name" value="Short-chain dehydrogenase reductase"/>
    <property type="match status" value="1"/>
</dbReference>
<sequence>MAPSAEINERDALLARATIPSMLFSDGSDTSMTPSPNLAIAKDPTLGAQQRFTVRGNAVVAGGAGALGIRACDALLEHGLGGLVIFDVNPSSAQAEITGLQEKFPKAKISTAKVDITDEAAVDAAMTSATQLLGSIDIMASFVGVVGCVESVDMPVAQWRKIIDINTTGAFICAQAAARRMIQQGTGGSIILTASISAHRVNYPQPQAAYNVSKAALLSLKNCLAAEWAYHGIRTNTISPGYMDTILNEGDGIAGHRKIWAQRNPTGRMGHSSEITGTVVLLASNAGTYINGADIIVDGGGILC</sequence>
<evidence type="ECO:0000256" key="2">
    <source>
        <dbReference type="ARBA" id="ARBA00022857"/>
    </source>
</evidence>
<dbReference type="InterPro" id="IPR002347">
    <property type="entry name" value="SDR_fam"/>
</dbReference>
<evidence type="ECO:0000313" key="5">
    <source>
        <dbReference type="Proteomes" id="UP001251528"/>
    </source>
</evidence>
<keyword evidence="3" id="KW-0560">Oxidoreductase</keyword>
<dbReference type="PROSITE" id="PS00061">
    <property type="entry name" value="ADH_SHORT"/>
    <property type="match status" value="1"/>
</dbReference>
<organism evidence="4 5">
    <name type="scientific">Conoideocrella luteorostrata</name>
    <dbReference type="NCBI Taxonomy" id="1105319"/>
    <lineage>
        <taxon>Eukaryota</taxon>
        <taxon>Fungi</taxon>
        <taxon>Dikarya</taxon>
        <taxon>Ascomycota</taxon>
        <taxon>Pezizomycotina</taxon>
        <taxon>Sordariomycetes</taxon>
        <taxon>Hypocreomycetidae</taxon>
        <taxon>Hypocreales</taxon>
        <taxon>Clavicipitaceae</taxon>
        <taxon>Conoideocrella</taxon>
    </lineage>
</organism>
<dbReference type="EMBL" id="JASWJB010000443">
    <property type="protein sequence ID" value="KAK2590405.1"/>
    <property type="molecule type" value="Genomic_DNA"/>
</dbReference>
<dbReference type="PRINTS" id="PR00081">
    <property type="entry name" value="GDHRDH"/>
</dbReference>
<gene>
    <name evidence="4" type="ORF">QQS21_011910</name>
</gene>
<protein>
    <submittedName>
        <fullName evidence="4">Uncharacterized protein</fullName>
    </submittedName>
</protein>
<dbReference type="PANTHER" id="PTHR43008:SF4">
    <property type="entry name" value="CHAIN DEHYDROGENASE, PUTATIVE (AFU_ORTHOLOGUE AFUA_4G08710)-RELATED"/>
    <property type="match status" value="1"/>
</dbReference>
<evidence type="ECO:0000256" key="3">
    <source>
        <dbReference type="ARBA" id="ARBA00023002"/>
    </source>
</evidence>
<evidence type="ECO:0000313" key="4">
    <source>
        <dbReference type="EMBL" id="KAK2590405.1"/>
    </source>
</evidence>
<name>A0AAJ0CC67_9HYPO</name>
<dbReference type="Pfam" id="PF13561">
    <property type="entry name" value="adh_short_C2"/>
    <property type="match status" value="1"/>
</dbReference>
<dbReference type="PANTHER" id="PTHR43008">
    <property type="entry name" value="BENZIL REDUCTASE"/>
    <property type="match status" value="1"/>
</dbReference>
<keyword evidence="5" id="KW-1185">Reference proteome</keyword>
<dbReference type="AlphaFoldDB" id="A0AAJ0CC67"/>
<dbReference type="Proteomes" id="UP001251528">
    <property type="component" value="Unassembled WGS sequence"/>
</dbReference>
<comment type="similarity">
    <text evidence="1">Belongs to the short-chain dehydrogenases/reductases (SDR) family.</text>
</comment>
<evidence type="ECO:0000256" key="1">
    <source>
        <dbReference type="ARBA" id="ARBA00006484"/>
    </source>
</evidence>